<keyword evidence="8" id="KW-1185">Reference proteome</keyword>
<evidence type="ECO:0000259" key="6">
    <source>
        <dbReference type="Pfam" id="PF24346"/>
    </source>
</evidence>
<comment type="caution">
    <text evidence="7">The sequence shown here is derived from an EMBL/GenBank/DDBJ whole genome shotgun (WGS) entry which is preliminary data.</text>
</comment>
<dbReference type="Proteomes" id="UP000282759">
    <property type="component" value="Unassembled WGS sequence"/>
</dbReference>
<feature type="region of interest" description="Disordered" evidence="1">
    <location>
        <begin position="995"/>
        <end position="1015"/>
    </location>
</feature>
<feature type="compositionally biased region" description="Acidic residues" evidence="1">
    <location>
        <begin position="328"/>
        <end position="341"/>
    </location>
</feature>
<dbReference type="InterPro" id="IPR055354">
    <property type="entry name" value="DUF7507"/>
</dbReference>
<evidence type="ECO:0000313" key="7">
    <source>
        <dbReference type="EMBL" id="RVU01393.1"/>
    </source>
</evidence>
<dbReference type="EMBL" id="SACK01000002">
    <property type="protein sequence ID" value="RVU01393.1"/>
    <property type="molecule type" value="Genomic_DNA"/>
</dbReference>
<evidence type="ECO:0000259" key="4">
    <source>
        <dbReference type="Pfam" id="PF19076"/>
    </source>
</evidence>
<feature type="domain" description="DUF7507" evidence="6">
    <location>
        <begin position="917"/>
        <end position="1013"/>
    </location>
</feature>
<dbReference type="RefSeq" id="WP_127703768.1">
    <property type="nucleotide sequence ID" value="NZ_SACK01000002.1"/>
</dbReference>
<gene>
    <name evidence="7" type="ORF">EOD41_05360</name>
</gene>
<dbReference type="Pfam" id="PF18651">
    <property type="entry name" value="CshA_NR2"/>
    <property type="match status" value="1"/>
</dbReference>
<dbReference type="InterPro" id="IPR047589">
    <property type="entry name" value="DUF11_rpt"/>
</dbReference>
<accession>A0A437MUS4</accession>
<evidence type="ECO:0000256" key="2">
    <source>
        <dbReference type="SAM" id="SignalP"/>
    </source>
</evidence>
<dbReference type="Pfam" id="PF24346">
    <property type="entry name" value="DUF7507"/>
    <property type="match status" value="2"/>
</dbReference>
<evidence type="ECO:0000259" key="3">
    <source>
        <dbReference type="Pfam" id="PF18651"/>
    </source>
</evidence>
<feature type="domain" description="Surface adhesin CshA non-repetitive" evidence="3">
    <location>
        <begin position="39"/>
        <end position="259"/>
    </location>
</feature>
<evidence type="ECO:0000313" key="8">
    <source>
        <dbReference type="Proteomes" id="UP000282759"/>
    </source>
</evidence>
<feature type="signal peptide" evidence="2">
    <location>
        <begin position="1"/>
        <end position="25"/>
    </location>
</feature>
<dbReference type="Pfam" id="PF17963">
    <property type="entry name" value="Big_9"/>
    <property type="match status" value="2"/>
</dbReference>
<dbReference type="AlphaFoldDB" id="A0A437MUS4"/>
<proteinExistence type="predicted"/>
<dbReference type="NCBIfam" id="TIGR04131">
    <property type="entry name" value="Bac_Flav_CTERM"/>
    <property type="match status" value="1"/>
</dbReference>
<sequence>MTKKYLLKVVLFCCLISIFSKNAWAQYAIGGTAGANLVNSVYWLTWDNTIPSSTMISSPAGFTPQNIIAGTYVWQFSPTVRITAVISDLTVANGTGMQSYTPGSYAGDGLDVLYSGNNQPKPNSRGVPASGIATPYGGTVNFDIDIKVAILINGIWTDVIYPGMIIADAESVDAEGEYIKGNTPNTIAWQLLNKRVQGTNADEHYRLQLSNAGRSFRLFADLAPGNFGVQAVMFARGARHLTDVGMKGSGLTAMAIGFVLPFDLGDDPAGYGTTGHYMDDFEITDYFAGDGTYDVVTYNTTPLTAKATVFIGEDNVDPDGEPAGSATSDDDDNTGNDDESTLDEAALPDVKVNQQGNIVFTVPVTNGKNATAILRAWLDFNGDNVFGPNEEVSVNVPANTNNQNVTLTFPNSMFAGKVKVGPLYARLRLSTTTLIDNPSTPVDERSTSFTADGETEDYRLKDVLGLSISGRVVNDGNGGTDNAISGNPLQAPGGSQLYAYLVDNNNTIVNKATVAADGSYIFDSNNTGTFIVAISTNDVAIGGNLGDIPPALPAGWVPSGEAYGTNNISGTGVETGTPNLRIEVGTPGTSLNVTGVNFGINRAPVATDDAGSTVSADPVTVNIPVNDDDPDGDIAPGTVLLVDPTDNGLKQSVTVSGQGTYTVNPTGTVTFTPAPAFAGKTIPLQYTIKDNLGAESPPALINITVKPTGVADAYTTFVGTPVTSPVKINDGPDAASTTVTVATPPTNGTTSVDAQGRVTYTPNPGYVGTDTYTYVLTTPDGIASDPVTVTVTIGGGSIELTKAATNTGNDAGDIINYTIIARNTGASALSNVTVTDPGADAGSIQPATVASLAAGESATFTATHTLTQADVDAGTYVNQASVTATAPGGQTVTDDASDDPGTPAANDPTVVTITAEPGITLEKTGTFTDNFITYSFVVRNTGNLVLNNVTFTDLNLGINNAQVNNVPPGGLLPGASVPFTYTYTLTQADKDAGSVSNTASVNATDSKGRPVSDDANVTVPVAKSPVAVNDNSRTAINTPVGIPVTTNDNPGGVPLDLTSIEIISPPAHGSLQIGTNGVVTYSPDQGYTGDDVFTYRLKDVFGFYTNVATVNVSITPNGAPSIPNLFTPNGDGVNDVFEIRGLDPSLPNRLTIVNRWGNEVFRQDNYQNTWTGTGLNEGTYYYLLQIKDTSTNTWKNYKGYITLIRATRQ</sequence>
<dbReference type="InterPro" id="IPR026395">
    <property type="entry name" value="CshA_fibril"/>
</dbReference>
<keyword evidence="2" id="KW-0732">Signal</keyword>
<dbReference type="Pfam" id="PF20009">
    <property type="entry name" value="GEVED"/>
    <property type="match status" value="1"/>
</dbReference>
<dbReference type="OrthoDB" id="5726170at2"/>
<feature type="domain" description="DUF7507" evidence="6">
    <location>
        <begin position="797"/>
        <end position="894"/>
    </location>
</feature>
<reference evidence="7 8" key="1">
    <citation type="submission" date="2019-01" db="EMBL/GenBank/DDBJ databases">
        <authorList>
            <person name="Chen W.-M."/>
        </authorList>
    </citation>
    <scope>NUCLEOTIDE SEQUENCE [LARGE SCALE GENOMIC DNA]</scope>
    <source>
        <strain evidence="7 8">YBJ-36</strain>
    </source>
</reference>
<dbReference type="Gene3D" id="2.60.40.3440">
    <property type="match status" value="2"/>
</dbReference>
<feature type="region of interest" description="Disordered" evidence="1">
    <location>
        <begin position="313"/>
        <end position="341"/>
    </location>
</feature>
<name>A0A437MUS4_9SPHI</name>
<feature type="chain" id="PRO_5019039177" evidence="2">
    <location>
        <begin position="26"/>
        <end position="1209"/>
    </location>
</feature>
<dbReference type="Pfam" id="PF13585">
    <property type="entry name" value="CHU_C"/>
    <property type="match status" value="1"/>
</dbReference>
<dbReference type="InterPro" id="IPR045474">
    <property type="entry name" value="GEVED"/>
</dbReference>
<dbReference type="NCBIfam" id="TIGR01451">
    <property type="entry name" value="B_ant_repeat"/>
    <property type="match status" value="1"/>
</dbReference>
<feature type="domain" description="CshA" evidence="4">
    <location>
        <begin position="603"/>
        <end position="695"/>
    </location>
</feature>
<evidence type="ECO:0000256" key="1">
    <source>
        <dbReference type="SAM" id="MobiDB-lite"/>
    </source>
</evidence>
<protein>
    <submittedName>
        <fullName evidence="7">T9SS type B sorting domain-containing protein</fullName>
    </submittedName>
</protein>
<feature type="compositionally biased region" description="Polar residues" evidence="1">
    <location>
        <begin position="995"/>
        <end position="1005"/>
    </location>
</feature>
<dbReference type="InterPro" id="IPR026341">
    <property type="entry name" value="T9SS_type_B"/>
</dbReference>
<feature type="region of interest" description="Disordered" evidence="1">
    <location>
        <begin position="886"/>
        <end position="907"/>
    </location>
</feature>
<organism evidence="7 8">
    <name type="scientific">Mucilaginibacter limnophilus</name>
    <dbReference type="NCBI Taxonomy" id="1932778"/>
    <lineage>
        <taxon>Bacteria</taxon>
        <taxon>Pseudomonadati</taxon>
        <taxon>Bacteroidota</taxon>
        <taxon>Sphingobacteriia</taxon>
        <taxon>Sphingobacteriales</taxon>
        <taxon>Sphingobacteriaceae</taxon>
        <taxon>Mucilaginibacter</taxon>
    </lineage>
</organism>
<dbReference type="NCBIfam" id="TIGR04225">
    <property type="entry name" value="CshA_fibril_rpt"/>
    <property type="match status" value="1"/>
</dbReference>
<evidence type="ECO:0000259" key="5">
    <source>
        <dbReference type="Pfam" id="PF20009"/>
    </source>
</evidence>
<dbReference type="Pfam" id="PF19076">
    <property type="entry name" value="CshA_repeat"/>
    <property type="match status" value="1"/>
</dbReference>
<dbReference type="InterPro" id="IPR040683">
    <property type="entry name" value="CshA_NR2"/>
</dbReference>
<feature type="domain" description="GEVED" evidence="5">
    <location>
        <begin position="374"/>
        <end position="460"/>
    </location>
</feature>